<feature type="transmembrane region" description="Helical" evidence="7">
    <location>
        <begin position="49"/>
        <end position="69"/>
    </location>
</feature>
<evidence type="ECO:0000256" key="2">
    <source>
        <dbReference type="ARBA" id="ARBA00022475"/>
    </source>
</evidence>
<evidence type="ECO:0000256" key="4">
    <source>
        <dbReference type="ARBA" id="ARBA00022989"/>
    </source>
</evidence>
<evidence type="ECO:0000256" key="1">
    <source>
        <dbReference type="ARBA" id="ARBA00004651"/>
    </source>
</evidence>
<sequence length="336" mass="35837">MFKLADPTPPPSDPHAGHHGGMEMPAASDPGPVGQVVGFDDLASWQPSAGWLVAIVVLGIAYAVGVALLRSGGIHWPIGRTVGWFLGLLTMLATTCTGVGQLGMVLFSVHMAQHMVLSMLTPILLLLGAPITLALRALPARSAVRRGVLTVLHSRLARLMSYPGVTVPTFVVSLFGLYFTGLFDLAMSSHVGHHLMLIHFLLVGLLFFGPILRVDPWPRRTAPGLRLVEMLIAVPFHAFFGVIVMQAAAPLSATMAESAYRLGVDPLADQATGGGVAWGFGEAPIVLVTLVVFVQWLRSDRREAARLDRQAARDGDAALAAYNAKLQLLHESSSAR</sequence>
<dbReference type="Proteomes" id="UP000295388">
    <property type="component" value="Unassembled WGS sequence"/>
</dbReference>
<reference evidence="8 9" key="1">
    <citation type="submission" date="2019-03" db="EMBL/GenBank/DDBJ databases">
        <title>Genomic Encyclopedia of Type Strains, Phase III (KMG-III): the genomes of soil and plant-associated and newly described type strains.</title>
        <authorList>
            <person name="Whitman W."/>
        </authorList>
    </citation>
    <scope>NUCLEOTIDE SEQUENCE [LARGE SCALE GENOMIC DNA]</scope>
    <source>
        <strain evidence="8 9">VKM Ac-2527</strain>
    </source>
</reference>
<gene>
    <name evidence="8" type="ORF">EV643_10790</name>
</gene>
<feature type="transmembrane region" description="Helical" evidence="7">
    <location>
        <begin position="232"/>
        <end position="256"/>
    </location>
</feature>
<feature type="transmembrane region" description="Helical" evidence="7">
    <location>
        <begin position="159"/>
        <end position="179"/>
    </location>
</feature>
<dbReference type="Pfam" id="PF09678">
    <property type="entry name" value="Caa3_CtaG"/>
    <property type="match status" value="1"/>
</dbReference>
<keyword evidence="3 7" id="KW-0812">Transmembrane</keyword>
<proteinExistence type="predicted"/>
<feature type="transmembrane region" description="Helical" evidence="7">
    <location>
        <begin position="191"/>
        <end position="212"/>
    </location>
</feature>
<dbReference type="EMBL" id="SNWQ01000007">
    <property type="protein sequence ID" value="TDO48461.1"/>
    <property type="molecule type" value="Genomic_DNA"/>
</dbReference>
<protein>
    <submittedName>
        <fullName evidence="8">Putative copper resistance protein D</fullName>
    </submittedName>
</protein>
<name>A0A4R6KDC2_9ACTN</name>
<evidence type="ECO:0000256" key="5">
    <source>
        <dbReference type="ARBA" id="ARBA00023136"/>
    </source>
</evidence>
<keyword evidence="9" id="KW-1185">Reference proteome</keyword>
<dbReference type="GO" id="GO:0005886">
    <property type="term" value="C:plasma membrane"/>
    <property type="evidence" value="ECO:0007669"/>
    <property type="project" value="UniProtKB-SubCell"/>
</dbReference>
<keyword evidence="2" id="KW-1003">Cell membrane</keyword>
<feature type="transmembrane region" description="Helical" evidence="7">
    <location>
        <begin position="115"/>
        <end position="138"/>
    </location>
</feature>
<accession>A0A4R6KDC2</accession>
<evidence type="ECO:0000313" key="8">
    <source>
        <dbReference type="EMBL" id="TDO48461.1"/>
    </source>
</evidence>
<dbReference type="RefSeq" id="WP_202869577.1">
    <property type="nucleotide sequence ID" value="NZ_SNWQ01000007.1"/>
</dbReference>
<evidence type="ECO:0000313" key="9">
    <source>
        <dbReference type="Proteomes" id="UP000295388"/>
    </source>
</evidence>
<comment type="caution">
    <text evidence="8">The sequence shown here is derived from an EMBL/GenBank/DDBJ whole genome shotgun (WGS) entry which is preliminary data.</text>
</comment>
<organism evidence="8 9">
    <name type="scientific">Kribbella caucasensis</name>
    <dbReference type="NCBI Taxonomy" id="2512215"/>
    <lineage>
        <taxon>Bacteria</taxon>
        <taxon>Bacillati</taxon>
        <taxon>Actinomycetota</taxon>
        <taxon>Actinomycetes</taxon>
        <taxon>Propionibacteriales</taxon>
        <taxon>Kribbellaceae</taxon>
        <taxon>Kribbella</taxon>
    </lineage>
</organism>
<dbReference type="AlphaFoldDB" id="A0A4R6KDC2"/>
<feature type="region of interest" description="Disordered" evidence="6">
    <location>
        <begin position="1"/>
        <end position="25"/>
    </location>
</feature>
<dbReference type="InterPro" id="IPR019108">
    <property type="entry name" value="Caa3_assmbl_CtaG-rel"/>
</dbReference>
<evidence type="ECO:0000256" key="7">
    <source>
        <dbReference type="SAM" id="Phobius"/>
    </source>
</evidence>
<keyword evidence="5 7" id="KW-0472">Membrane</keyword>
<keyword evidence="4 7" id="KW-1133">Transmembrane helix</keyword>
<feature type="transmembrane region" description="Helical" evidence="7">
    <location>
        <begin position="81"/>
        <end position="109"/>
    </location>
</feature>
<evidence type="ECO:0000256" key="6">
    <source>
        <dbReference type="SAM" id="MobiDB-lite"/>
    </source>
</evidence>
<comment type="subcellular location">
    <subcellularLocation>
        <location evidence="1">Cell membrane</location>
        <topology evidence="1">Multi-pass membrane protein</topology>
    </subcellularLocation>
</comment>
<feature type="transmembrane region" description="Helical" evidence="7">
    <location>
        <begin position="276"/>
        <end position="297"/>
    </location>
</feature>
<evidence type="ECO:0000256" key="3">
    <source>
        <dbReference type="ARBA" id="ARBA00022692"/>
    </source>
</evidence>